<feature type="compositionally biased region" description="Polar residues" evidence="1">
    <location>
        <begin position="35"/>
        <end position="49"/>
    </location>
</feature>
<proteinExistence type="predicted"/>
<evidence type="ECO:0000256" key="1">
    <source>
        <dbReference type="SAM" id="MobiDB-lite"/>
    </source>
</evidence>
<comment type="caution">
    <text evidence="2">The sequence shown here is derived from an EMBL/GenBank/DDBJ whole genome shotgun (WGS) entry which is preliminary data.</text>
</comment>
<feature type="region of interest" description="Disordered" evidence="1">
    <location>
        <begin position="1"/>
        <end position="70"/>
    </location>
</feature>
<evidence type="ECO:0000313" key="3">
    <source>
        <dbReference type="Proteomes" id="UP001237642"/>
    </source>
</evidence>
<sequence length="117" mass="13003">MITDNERNDDGEGAFGVKWSGAGDWERQKGPTNYDAENQGFQKTENTHPATDLRDQRDKGSTVAKNQGYGSDYVTNVTTKAGNSNLNKETGLDSEELYGLNLEERKRQRTEAQINAS</sequence>
<dbReference type="EMBL" id="JAUIZM010000004">
    <property type="protein sequence ID" value="KAK1388659.1"/>
    <property type="molecule type" value="Genomic_DNA"/>
</dbReference>
<keyword evidence="3" id="KW-1185">Reference proteome</keyword>
<feature type="compositionally biased region" description="Basic and acidic residues" evidence="1">
    <location>
        <begin position="51"/>
        <end position="60"/>
    </location>
</feature>
<name>A0AAD8IMF0_9APIA</name>
<gene>
    <name evidence="2" type="ORF">POM88_016837</name>
</gene>
<reference evidence="2" key="1">
    <citation type="submission" date="2023-02" db="EMBL/GenBank/DDBJ databases">
        <title>Genome of toxic invasive species Heracleum sosnowskyi carries increased number of genes despite the absence of recent whole-genome duplications.</title>
        <authorList>
            <person name="Schelkunov M."/>
            <person name="Shtratnikova V."/>
            <person name="Makarenko M."/>
            <person name="Klepikova A."/>
            <person name="Omelchenko D."/>
            <person name="Novikova G."/>
            <person name="Obukhova E."/>
            <person name="Bogdanov V."/>
            <person name="Penin A."/>
            <person name="Logacheva M."/>
        </authorList>
    </citation>
    <scope>NUCLEOTIDE SEQUENCE</scope>
    <source>
        <strain evidence="2">Hsosn_3</strain>
        <tissue evidence="2">Leaf</tissue>
    </source>
</reference>
<dbReference type="AlphaFoldDB" id="A0AAD8IMF0"/>
<evidence type="ECO:0000313" key="2">
    <source>
        <dbReference type="EMBL" id="KAK1388659.1"/>
    </source>
</evidence>
<dbReference type="Proteomes" id="UP001237642">
    <property type="component" value="Unassembled WGS sequence"/>
</dbReference>
<organism evidence="2 3">
    <name type="scientific">Heracleum sosnowskyi</name>
    <dbReference type="NCBI Taxonomy" id="360622"/>
    <lineage>
        <taxon>Eukaryota</taxon>
        <taxon>Viridiplantae</taxon>
        <taxon>Streptophyta</taxon>
        <taxon>Embryophyta</taxon>
        <taxon>Tracheophyta</taxon>
        <taxon>Spermatophyta</taxon>
        <taxon>Magnoliopsida</taxon>
        <taxon>eudicotyledons</taxon>
        <taxon>Gunneridae</taxon>
        <taxon>Pentapetalae</taxon>
        <taxon>asterids</taxon>
        <taxon>campanulids</taxon>
        <taxon>Apiales</taxon>
        <taxon>Apiaceae</taxon>
        <taxon>Apioideae</taxon>
        <taxon>apioid superclade</taxon>
        <taxon>Tordylieae</taxon>
        <taxon>Tordyliinae</taxon>
        <taxon>Heracleum</taxon>
    </lineage>
</organism>
<accession>A0AAD8IMF0</accession>
<protein>
    <submittedName>
        <fullName evidence="2">Uncharacterized protein</fullName>
    </submittedName>
</protein>
<feature type="compositionally biased region" description="Basic and acidic residues" evidence="1">
    <location>
        <begin position="1"/>
        <end position="10"/>
    </location>
</feature>
<reference evidence="2" key="2">
    <citation type="submission" date="2023-05" db="EMBL/GenBank/DDBJ databases">
        <authorList>
            <person name="Schelkunov M.I."/>
        </authorList>
    </citation>
    <scope>NUCLEOTIDE SEQUENCE</scope>
    <source>
        <strain evidence="2">Hsosn_3</strain>
        <tissue evidence="2">Leaf</tissue>
    </source>
</reference>